<keyword evidence="3" id="KW-0539">Nucleus</keyword>
<evidence type="ECO:0000256" key="3">
    <source>
        <dbReference type="ARBA" id="ARBA00023242"/>
    </source>
</evidence>
<dbReference type="GO" id="GO:0001228">
    <property type="term" value="F:DNA-binding transcription activator activity, RNA polymerase II-specific"/>
    <property type="evidence" value="ECO:0007669"/>
    <property type="project" value="TreeGrafter"/>
</dbReference>
<dbReference type="OrthoDB" id="6247875at2759"/>
<evidence type="ECO:0000256" key="2">
    <source>
        <dbReference type="ARBA" id="ARBA00023125"/>
    </source>
</evidence>
<dbReference type="Gene3D" id="1.10.30.10">
    <property type="entry name" value="High mobility group box domain"/>
    <property type="match status" value="1"/>
</dbReference>
<keyword evidence="2" id="KW-0238">DNA-binding</keyword>
<gene>
    <name evidence="4" type="ORF">APZ42_016821</name>
</gene>
<protein>
    <submittedName>
        <fullName evidence="4">Uncharacterized protein</fullName>
    </submittedName>
</protein>
<comment type="subcellular location">
    <subcellularLocation>
        <location evidence="1">Nucleus</location>
    </subcellularLocation>
</comment>
<evidence type="ECO:0000313" key="5">
    <source>
        <dbReference type="Proteomes" id="UP000076858"/>
    </source>
</evidence>
<name>A0A165A7D1_9CRUS</name>
<dbReference type="SUPFAM" id="SSF47095">
    <property type="entry name" value="HMG-box"/>
    <property type="match status" value="1"/>
</dbReference>
<dbReference type="PANTHER" id="PTHR10270:SF323">
    <property type="entry name" value="TRANSCRIPTION FACTOR SOX-14-RELATED"/>
    <property type="match status" value="1"/>
</dbReference>
<dbReference type="GO" id="GO:0000978">
    <property type="term" value="F:RNA polymerase II cis-regulatory region sequence-specific DNA binding"/>
    <property type="evidence" value="ECO:0007669"/>
    <property type="project" value="TreeGrafter"/>
</dbReference>
<dbReference type="Proteomes" id="UP000076858">
    <property type="component" value="Unassembled WGS sequence"/>
</dbReference>
<dbReference type="AlphaFoldDB" id="A0A165A7D1"/>
<dbReference type="InterPro" id="IPR050140">
    <property type="entry name" value="SRY-related_HMG-box_TF-like"/>
</dbReference>
<dbReference type="GO" id="GO:0007420">
    <property type="term" value="P:brain development"/>
    <property type="evidence" value="ECO:0007669"/>
    <property type="project" value="TreeGrafter"/>
</dbReference>
<accession>A0A165A7D1</accession>
<dbReference type="GO" id="GO:0030182">
    <property type="term" value="P:neuron differentiation"/>
    <property type="evidence" value="ECO:0007669"/>
    <property type="project" value="TreeGrafter"/>
</dbReference>
<dbReference type="InterPro" id="IPR036910">
    <property type="entry name" value="HMG_box_dom_sf"/>
</dbReference>
<comment type="caution">
    <text evidence="4">The sequence shown here is derived from an EMBL/GenBank/DDBJ whole genome shotgun (WGS) entry which is preliminary data.</text>
</comment>
<dbReference type="EMBL" id="LRGB01000642">
    <property type="protein sequence ID" value="KZS17261.1"/>
    <property type="molecule type" value="Genomic_DNA"/>
</dbReference>
<dbReference type="STRING" id="35525.A0A165A7D1"/>
<sequence length="544" mass="57929">MRERKSRRSATTSDSSAMVPQQQTSNGSASRADSPSNIAPKFGSQLVDRKSSTPYSDATQTKKNNPNHIKRPMNAFMVWSQIERRKICEIQPDMHNAEISKRLGKRWKTLSDEERQPYIAEAERLRQLHMQEYPDYKYKPRKKAKLSGSASPSSLCSSAAMPASPVSQSSSNSNSSIGSSVSAKGLADQRRTMTSSKGRTSSAVVTSGPCGTLQTTNNNNSHSTPNQNGHPSHHGFASLAKMTTSSSRARITQTLGGLSTVNHNRLKLRLTIDRKFKESIRNSKNVPTALLAVGHNGISSVKTSTPVQPPAKVPSSPSSASFPDSPASLTMYEESSAGHHHHHHHHHNVAAVREDSPISGLITPPTSSSSSSSPSNNSGGGGGQSLLSLGSFGIKSEPGVLVATLTPEPEVESDDMDESSSHHFGLQSMVGGTVVGGSNKNGGDSTHLSMRIKQEPSLMMSSAAGSGESTLADLDSLTDLFPLPSDMDINTLAAGDDLDSIDSASLSSGSHFEFSCTPDVNDMLMDIGVSNDWVDKSFANLIDC</sequence>
<keyword evidence="5" id="KW-1185">Reference proteome</keyword>
<dbReference type="GO" id="GO:0005634">
    <property type="term" value="C:nucleus"/>
    <property type="evidence" value="ECO:0007669"/>
    <property type="project" value="UniProtKB-SubCell"/>
</dbReference>
<evidence type="ECO:0000313" key="4">
    <source>
        <dbReference type="EMBL" id="KZS17261.1"/>
    </source>
</evidence>
<proteinExistence type="predicted"/>
<dbReference type="Pfam" id="PF00505">
    <property type="entry name" value="HMG_box"/>
    <property type="match status" value="1"/>
</dbReference>
<dbReference type="PROSITE" id="PS50118">
    <property type="entry name" value="HMG_BOX_2"/>
    <property type="match status" value="1"/>
</dbReference>
<reference evidence="4 5" key="1">
    <citation type="submission" date="2016-03" db="EMBL/GenBank/DDBJ databases">
        <title>EvidentialGene: Evidence-directed Construction of Genes on Genomes.</title>
        <authorList>
            <person name="Gilbert D.G."/>
            <person name="Choi J.-H."/>
            <person name="Mockaitis K."/>
            <person name="Colbourne J."/>
            <person name="Pfrender M."/>
        </authorList>
    </citation>
    <scope>NUCLEOTIDE SEQUENCE [LARGE SCALE GENOMIC DNA]</scope>
    <source>
        <strain evidence="4 5">Xinb3</strain>
        <tissue evidence="4">Complete organism</tissue>
    </source>
</reference>
<dbReference type="PANTHER" id="PTHR10270">
    <property type="entry name" value="SOX TRANSCRIPTION FACTOR"/>
    <property type="match status" value="1"/>
</dbReference>
<organism evidence="4 5">
    <name type="scientific">Daphnia magna</name>
    <dbReference type="NCBI Taxonomy" id="35525"/>
    <lineage>
        <taxon>Eukaryota</taxon>
        <taxon>Metazoa</taxon>
        <taxon>Ecdysozoa</taxon>
        <taxon>Arthropoda</taxon>
        <taxon>Crustacea</taxon>
        <taxon>Branchiopoda</taxon>
        <taxon>Diplostraca</taxon>
        <taxon>Cladocera</taxon>
        <taxon>Anomopoda</taxon>
        <taxon>Daphniidae</taxon>
        <taxon>Daphnia</taxon>
    </lineage>
</organism>
<evidence type="ECO:0000256" key="1">
    <source>
        <dbReference type="ARBA" id="ARBA00004123"/>
    </source>
</evidence>
<dbReference type="InterPro" id="IPR009071">
    <property type="entry name" value="HMG_box_dom"/>
</dbReference>
<dbReference type="GO" id="GO:0000122">
    <property type="term" value="P:negative regulation of transcription by RNA polymerase II"/>
    <property type="evidence" value="ECO:0007669"/>
    <property type="project" value="TreeGrafter"/>
</dbReference>
<dbReference type="CDD" id="cd22029">
    <property type="entry name" value="HMG-box_SoxC"/>
    <property type="match status" value="1"/>
</dbReference>
<dbReference type="FunFam" id="1.10.30.10:FF:000007">
    <property type="entry name" value="Transcription factor SOX"/>
    <property type="match status" value="1"/>
</dbReference>
<dbReference type="SMART" id="SM00398">
    <property type="entry name" value="HMG"/>
    <property type="match status" value="1"/>
</dbReference>